<dbReference type="Pfam" id="PF02684">
    <property type="entry name" value="LpxB"/>
    <property type="match status" value="1"/>
</dbReference>
<dbReference type="GO" id="GO:0016020">
    <property type="term" value="C:membrane"/>
    <property type="evidence" value="ECO:0007669"/>
    <property type="project" value="GOC"/>
</dbReference>
<reference evidence="11 12" key="1">
    <citation type="submission" date="2021-12" db="EMBL/GenBank/DDBJ databases">
        <title>Genome sequencing of bacteria with rrn-lacking chromosome and rrn-plasmid.</title>
        <authorList>
            <person name="Anda M."/>
            <person name="Iwasaki W."/>
        </authorList>
    </citation>
    <scope>NUCLEOTIDE SEQUENCE [LARGE SCALE GENOMIC DNA]</scope>
    <source>
        <strain evidence="11 12">DSM 100852</strain>
    </source>
</reference>
<dbReference type="GO" id="GO:0009245">
    <property type="term" value="P:lipid A biosynthetic process"/>
    <property type="evidence" value="ECO:0007669"/>
    <property type="project" value="UniProtKB-UniRule"/>
</dbReference>
<accession>A0AAU9DCS3</accession>
<proteinExistence type="predicted"/>
<dbReference type="EC" id="2.4.1.182" evidence="2 10"/>
<comment type="catalytic activity">
    <reaction evidence="9">
        <text>a lipid X + a UDP-2-N,3-O-bis[(3R)-3-hydroxyacyl]-alpha-D-glucosamine = a lipid A disaccharide + UDP + H(+)</text>
        <dbReference type="Rhea" id="RHEA:67828"/>
        <dbReference type="ChEBI" id="CHEBI:15378"/>
        <dbReference type="ChEBI" id="CHEBI:58223"/>
        <dbReference type="ChEBI" id="CHEBI:137748"/>
        <dbReference type="ChEBI" id="CHEBI:176338"/>
        <dbReference type="ChEBI" id="CHEBI:176343"/>
        <dbReference type="EC" id="2.4.1.182"/>
    </reaction>
</comment>
<evidence type="ECO:0000256" key="3">
    <source>
        <dbReference type="ARBA" id="ARBA00020902"/>
    </source>
</evidence>
<dbReference type="SUPFAM" id="SSF53756">
    <property type="entry name" value="UDP-Glycosyltransferase/glycogen phosphorylase"/>
    <property type="match status" value="1"/>
</dbReference>
<dbReference type="RefSeq" id="WP_338393896.1">
    <property type="nucleotide sequence ID" value="NZ_AP025314.1"/>
</dbReference>
<comment type="function">
    <text evidence="1">Condensation of UDP-2,3-diacylglucosamine and 2,3-diacylglucosamine-1-phosphate to form lipid A disaccharide, a precursor of lipid A, a phosphorylated glycolipid that anchors the lipopolysaccharide to the outer membrane of the cell.</text>
</comment>
<keyword evidence="7" id="KW-0808">Transferase</keyword>
<keyword evidence="8" id="KW-0443">Lipid metabolism</keyword>
<dbReference type="PANTHER" id="PTHR30372:SF4">
    <property type="entry name" value="LIPID-A-DISACCHARIDE SYNTHASE, MITOCHONDRIAL-RELATED"/>
    <property type="match status" value="1"/>
</dbReference>
<dbReference type="PANTHER" id="PTHR30372">
    <property type="entry name" value="LIPID-A-DISACCHARIDE SYNTHASE"/>
    <property type="match status" value="1"/>
</dbReference>
<evidence type="ECO:0000256" key="5">
    <source>
        <dbReference type="ARBA" id="ARBA00022556"/>
    </source>
</evidence>
<evidence type="ECO:0000313" key="12">
    <source>
        <dbReference type="Proteomes" id="UP001348817"/>
    </source>
</evidence>
<dbReference type="InterPro" id="IPR003835">
    <property type="entry name" value="Glyco_trans_19"/>
</dbReference>
<evidence type="ECO:0000313" key="11">
    <source>
        <dbReference type="EMBL" id="BDD08650.1"/>
    </source>
</evidence>
<dbReference type="EMBL" id="AP025314">
    <property type="protein sequence ID" value="BDD08650.1"/>
    <property type="molecule type" value="Genomic_DNA"/>
</dbReference>
<evidence type="ECO:0000256" key="6">
    <source>
        <dbReference type="ARBA" id="ARBA00022676"/>
    </source>
</evidence>
<sequence>MKYYIVAGERSGDLHASNLIKSIKQRDSEAEFRGFGGDYMASAGAEIKVHIRDLAFMGFLEVLLGIFKITKLMKVCQRDVLDYHPDVLILVDYGGFNMKMAKWAKKNGVKVYYYISPKVWAWNTGRAKKLKATVDEMFVILPFEKEFFKQFDWDVHYVGNPVVDAVRAHVPSGDFVKKSGLPADKPIIALLPGSRKQELIHMLPMFAEVARQNRDLHFVVGAIKSLDTELYAPALKEPNISLVYDKTYDLYEVADAGIITSGTATLETALFGLPQVVAYRGSAISIWIAKKVAKIKFISLVNLIVGREVVRELIQEDMTPESMTSELRNLLGGERRDEVFEGYRELNEVLGDTRASDKAAETMLRLLRG</sequence>
<organism evidence="11 12">
    <name type="scientific">Fulvitalea axinellae</name>
    <dbReference type="NCBI Taxonomy" id="1182444"/>
    <lineage>
        <taxon>Bacteria</taxon>
        <taxon>Pseudomonadati</taxon>
        <taxon>Bacteroidota</taxon>
        <taxon>Cytophagia</taxon>
        <taxon>Cytophagales</taxon>
        <taxon>Persicobacteraceae</taxon>
        <taxon>Fulvitalea</taxon>
    </lineage>
</organism>
<keyword evidence="6" id="KW-0328">Glycosyltransferase</keyword>
<dbReference type="Proteomes" id="UP001348817">
    <property type="component" value="Chromosome"/>
</dbReference>
<evidence type="ECO:0000256" key="10">
    <source>
        <dbReference type="NCBIfam" id="TIGR00215"/>
    </source>
</evidence>
<evidence type="ECO:0000256" key="9">
    <source>
        <dbReference type="ARBA" id="ARBA00048975"/>
    </source>
</evidence>
<protein>
    <recommendedName>
        <fullName evidence="3 10">Lipid-A-disaccharide synthase</fullName>
        <ecNumber evidence="2 10">2.4.1.182</ecNumber>
    </recommendedName>
</protein>
<evidence type="ECO:0000256" key="1">
    <source>
        <dbReference type="ARBA" id="ARBA00002056"/>
    </source>
</evidence>
<evidence type="ECO:0000256" key="7">
    <source>
        <dbReference type="ARBA" id="ARBA00022679"/>
    </source>
</evidence>
<name>A0AAU9DCS3_9BACT</name>
<keyword evidence="5" id="KW-0441">Lipid A biosynthesis</keyword>
<evidence type="ECO:0000256" key="2">
    <source>
        <dbReference type="ARBA" id="ARBA00012687"/>
    </source>
</evidence>
<keyword evidence="4" id="KW-0444">Lipid biosynthesis</keyword>
<dbReference type="KEGG" id="fax:FUAX_10820"/>
<dbReference type="NCBIfam" id="TIGR00215">
    <property type="entry name" value="lpxB"/>
    <property type="match status" value="1"/>
</dbReference>
<dbReference type="AlphaFoldDB" id="A0AAU9DCS3"/>
<evidence type="ECO:0000256" key="4">
    <source>
        <dbReference type="ARBA" id="ARBA00022516"/>
    </source>
</evidence>
<gene>
    <name evidence="11" type="ORF">FUAX_10820</name>
</gene>
<dbReference type="GO" id="GO:0008915">
    <property type="term" value="F:lipid-A-disaccharide synthase activity"/>
    <property type="evidence" value="ECO:0007669"/>
    <property type="project" value="UniProtKB-UniRule"/>
</dbReference>
<evidence type="ECO:0000256" key="8">
    <source>
        <dbReference type="ARBA" id="ARBA00023098"/>
    </source>
</evidence>
<keyword evidence="12" id="KW-1185">Reference proteome</keyword>
<dbReference type="GO" id="GO:0005543">
    <property type="term" value="F:phospholipid binding"/>
    <property type="evidence" value="ECO:0007669"/>
    <property type="project" value="TreeGrafter"/>
</dbReference>